<feature type="signal peptide" evidence="6">
    <location>
        <begin position="1"/>
        <end position="27"/>
    </location>
</feature>
<dbReference type="InterPro" id="IPR010583">
    <property type="entry name" value="MipA"/>
</dbReference>
<accession>A0ABT0BNF6</accession>
<gene>
    <name evidence="7" type="ORF">MTR66_07105</name>
</gene>
<proteinExistence type="inferred from homology"/>
<dbReference type="Pfam" id="PF06629">
    <property type="entry name" value="MipA"/>
    <property type="match status" value="1"/>
</dbReference>
<evidence type="ECO:0000256" key="3">
    <source>
        <dbReference type="ARBA" id="ARBA00022729"/>
    </source>
</evidence>
<evidence type="ECO:0000313" key="7">
    <source>
        <dbReference type="EMBL" id="MCJ2186581.1"/>
    </source>
</evidence>
<evidence type="ECO:0000256" key="6">
    <source>
        <dbReference type="SAM" id="SignalP"/>
    </source>
</evidence>
<name>A0ABT0BNF6_9SPHN</name>
<keyword evidence="8" id="KW-1185">Reference proteome</keyword>
<dbReference type="RefSeq" id="WP_243919165.1">
    <property type="nucleotide sequence ID" value="NZ_JALHLG010000007.1"/>
</dbReference>
<dbReference type="PANTHER" id="PTHR38776">
    <property type="entry name" value="MLTA-INTERACTING PROTEIN-RELATED"/>
    <property type="match status" value="1"/>
</dbReference>
<evidence type="ECO:0000256" key="2">
    <source>
        <dbReference type="ARBA" id="ARBA00005722"/>
    </source>
</evidence>
<evidence type="ECO:0000256" key="4">
    <source>
        <dbReference type="ARBA" id="ARBA00023136"/>
    </source>
</evidence>
<evidence type="ECO:0000313" key="8">
    <source>
        <dbReference type="Proteomes" id="UP001202281"/>
    </source>
</evidence>
<sequence length="289" mass="30194">MIARPFLFSALAVALVAPLVLPAAAMAQDGAQDAPDGNVLEGDHLTVGAGGVYGPSYDGSDDYVLSPFPIIQGRVHGIEITPRAGGIALDVIPDGKDARIGFSLGPVASLSFNRNRQIKDRVVKAAGKLDTAVELGVNGGVTAYKLLNDYDSLTVSADVKWDVGGAYKGMTWSPSVSYATPLSKAVLVVLSASAHHADGKYARYYYSVTPEQSAASGLPEYTAKSGWDSASVGMLAGWDLSGDLRDGGWALFGLANYSHMLNAGKRTPYTSIRGEAGQWTLGAGVAYTF</sequence>
<dbReference type="PANTHER" id="PTHR38776:SF1">
    <property type="entry name" value="MLTA-INTERACTING PROTEIN-RELATED"/>
    <property type="match status" value="1"/>
</dbReference>
<comment type="caution">
    <text evidence="7">The sequence shown here is derived from an EMBL/GenBank/DDBJ whole genome shotgun (WGS) entry which is preliminary data.</text>
</comment>
<dbReference type="Proteomes" id="UP001202281">
    <property type="component" value="Unassembled WGS sequence"/>
</dbReference>
<evidence type="ECO:0000256" key="1">
    <source>
        <dbReference type="ARBA" id="ARBA00004442"/>
    </source>
</evidence>
<dbReference type="EMBL" id="JALHLG010000007">
    <property type="protein sequence ID" value="MCJ2186581.1"/>
    <property type="molecule type" value="Genomic_DNA"/>
</dbReference>
<comment type="subcellular location">
    <subcellularLocation>
        <location evidence="1">Cell outer membrane</location>
    </subcellularLocation>
</comment>
<evidence type="ECO:0000256" key="5">
    <source>
        <dbReference type="ARBA" id="ARBA00023237"/>
    </source>
</evidence>
<keyword evidence="4" id="KW-0472">Membrane</keyword>
<feature type="chain" id="PRO_5047214297" evidence="6">
    <location>
        <begin position="28"/>
        <end position="289"/>
    </location>
</feature>
<keyword evidence="3 6" id="KW-0732">Signal</keyword>
<protein>
    <submittedName>
        <fullName evidence="7">MipA/OmpV family protein</fullName>
    </submittedName>
</protein>
<reference evidence="7 8" key="1">
    <citation type="submission" date="2022-04" db="EMBL/GenBank/DDBJ databases">
        <title>Identification of a novel bacterium isolated from mangrove sediments.</title>
        <authorList>
            <person name="Pan X."/>
        </authorList>
    </citation>
    <scope>NUCLEOTIDE SEQUENCE [LARGE SCALE GENOMIC DNA]</scope>
    <source>
        <strain evidence="7 8">B2638</strain>
    </source>
</reference>
<comment type="similarity">
    <text evidence="2">Belongs to the MipA/OmpV family.</text>
</comment>
<organism evidence="7 8">
    <name type="scientific">Novosphingobium beihaiensis</name>
    <dbReference type="NCBI Taxonomy" id="2930389"/>
    <lineage>
        <taxon>Bacteria</taxon>
        <taxon>Pseudomonadati</taxon>
        <taxon>Pseudomonadota</taxon>
        <taxon>Alphaproteobacteria</taxon>
        <taxon>Sphingomonadales</taxon>
        <taxon>Sphingomonadaceae</taxon>
        <taxon>Novosphingobium</taxon>
    </lineage>
</organism>
<keyword evidence="5" id="KW-0998">Cell outer membrane</keyword>